<reference evidence="10" key="1">
    <citation type="submission" date="2022-06" db="EMBL/GenBank/DDBJ databases">
        <title>Natrinema sp. a new haloarchaeum isolate from saline soil.</title>
        <authorList>
            <person name="Strakova D."/>
            <person name="Galisteo C."/>
            <person name="Sanchez-Porro C."/>
            <person name="Ventosa A."/>
        </authorList>
    </citation>
    <scope>NUCLEOTIDE SEQUENCE</scope>
    <source>
        <strain evidence="10">S1CR25-10</strain>
    </source>
</reference>
<organism evidence="10 11">
    <name type="scientific">Natrinema salsiterrestre</name>
    <dbReference type="NCBI Taxonomy" id="2950540"/>
    <lineage>
        <taxon>Archaea</taxon>
        <taxon>Methanobacteriati</taxon>
        <taxon>Methanobacteriota</taxon>
        <taxon>Stenosarchaea group</taxon>
        <taxon>Halobacteria</taxon>
        <taxon>Halobacteriales</taxon>
        <taxon>Natrialbaceae</taxon>
        <taxon>Natrinema</taxon>
    </lineage>
</organism>
<dbReference type="GO" id="GO:0016887">
    <property type="term" value="F:ATP hydrolysis activity"/>
    <property type="evidence" value="ECO:0007669"/>
    <property type="project" value="InterPro"/>
</dbReference>
<dbReference type="PANTHER" id="PTHR45772:SF3">
    <property type="entry name" value="ABC TRANSPORTER ATP-BINDING PROTEIN"/>
    <property type="match status" value="1"/>
</dbReference>
<dbReference type="CDD" id="cd03219">
    <property type="entry name" value="ABC_Mj1267_LivG_branched"/>
    <property type="match status" value="1"/>
</dbReference>
<dbReference type="GO" id="GO:0005524">
    <property type="term" value="F:ATP binding"/>
    <property type="evidence" value="ECO:0007669"/>
    <property type="project" value="UniProtKB-KW"/>
</dbReference>
<comment type="similarity">
    <text evidence="1">Belongs to the ABC transporter superfamily.</text>
</comment>
<keyword evidence="2" id="KW-0813">Transport</keyword>
<keyword evidence="3" id="KW-0547">Nucleotide-binding</keyword>
<evidence type="ECO:0000256" key="3">
    <source>
        <dbReference type="ARBA" id="ARBA00022741"/>
    </source>
</evidence>
<dbReference type="EMBL" id="JAMQOT010000017">
    <property type="protein sequence ID" value="MDF9748501.1"/>
    <property type="molecule type" value="Genomic_DNA"/>
</dbReference>
<dbReference type="Gene3D" id="3.40.50.300">
    <property type="entry name" value="P-loop containing nucleotide triphosphate hydrolases"/>
    <property type="match status" value="1"/>
</dbReference>
<dbReference type="FunFam" id="3.40.50.300:FF:000421">
    <property type="entry name" value="Branched-chain amino acid ABC transporter ATP-binding protein"/>
    <property type="match status" value="1"/>
</dbReference>
<dbReference type="Pfam" id="PF00005">
    <property type="entry name" value="ABC_tran"/>
    <property type="match status" value="1"/>
</dbReference>
<dbReference type="GO" id="GO:0006865">
    <property type="term" value="P:amino acid transport"/>
    <property type="evidence" value="ECO:0007669"/>
    <property type="project" value="UniProtKB-KW"/>
</dbReference>
<dbReference type="PANTHER" id="PTHR45772">
    <property type="entry name" value="CONSERVED COMPONENT OF ABC TRANSPORTER FOR NATURAL AMINO ACIDS-RELATED"/>
    <property type="match status" value="1"/>
</dbReference>
<evidence type="ECO:0000256" key="7">
    <source>
        <dbReference type="ARBA" id="ARBA00072811"/>
    </source>
</evidence>
<feature type="domain" description="ABC transporter" evidence="9">
    <location>
        <begin position="26"/>
        <end position="269"/>
    </location>
</feature>
<dbReference type="PROSITE" id="PS50893">
    <property type="entry name" value="ABC_TRANSPORTER_2"/>
    <property type="match status" value="1"/>
</dbReference>
<evidence type="ECO:0000256" key="1">
    <source>
        <dbReference type="ARBA" id="ARBA00005417"/>
    </source>
</evidence>
<dbReference type="AlphaFoldDB" id="A0A9Q4Q4E6"/>
<keyword evidence="5" id="KW-0029">Amino-acid transport</keyword>
<feature type="region of interest" description="Disordered" evidence="8">
    <location>
        <begin position="1"/>
        <end position="22"/>
    </location>
</feature>
<keyword evidence="4 10" id="KW-0067">ATP-binding</keyword>
<evidence type="ECO:0000256" key="4">
    <source>
        <dbReference type="ARBA" id="ARBA00022840"/>
    </source>
</evidence>
<gene>
    <name evidence="10" type="ORF">NDI89_23330</name>
</gene>
<dbReference type="InterPro" id="IPR027417">
    <property type="entry name" value="P-loop_NTPase"/>
</dbReference>
<evidence type="ECO:0000313" key="11">
    <source>
        <dbReference type="Proteomes" id="UP001154061"/>
    </source>
</evidence>
<dbReference type="Proteomes" id="UP001154061">
    <property type="component" value="Unassembled WGS sequence"/>
</dbReference>
<accession>A0A9Q4Q4E6</accession>
<evidence type="ECO:0000256" key="6">
    <source>
        <dbReference type="ARBA" id="ARBA00056071"/>
    </source>
</evidence>
<dbReference type="SMART" id="SM00382">
    <property type="entry name" value="AAA"/>
    <property type="match status" value="1"/>
</dbReference>
<evidence type="ECO:0000256" key="8">
    <source>
        <dbReference type="SAM" id="MobiDB-lite"/>
    </source>
</evidence>
<sequence length="273" mass="29923">MTIRGNADELADRNATGERSTDDVALRTDALTKQFGPLTAIDDVSLEIHADGITSIIGPNGAGKTTLFNLLTGKYDPTDGQIRFRGERIDGKPPHEIVRDGIVRSFQITNFFDELTTIENVRLASQARYTGFKPTDFLRHHDSLEEPIADAERVLERVQLADVAQTPAANLSYGQRRHLEIAIALASDPDLLLMDEPTAGMSPEETRETVGLIEDIAADVTLVLIEHDMDIVMDISDRIAVLNEGTLLSVGGPAEIRTDERVQQAYLRGGGYD</sequence>
<dbReference type="SUPFAM" id="SSF52540">
    <property type="entry name" value="P-loop containing nucleoside triphosphate hydrolases"/>
    <property type="match status" value="1"/>
</dbReference>
<evidence type="ECO:0000256" key="5">
    <source>
        <dbReference type="ARBA" id="ARBA00022970"/>
    </source>
</evidence>
<dbReference type="InterPro" id="IPR003439">
    <property type="entry name" value="ABC_transporter-like_ATP-bd"/>
</dbReference>
<comment type="function">
    <text evidence="6">Probable component of a branched-chain amino-acid transport system.</text>
</comment>
<name>A0A9Q4Q4E6_9EURY</name>
<evidence type="ECO:0000313" key="10">
    <source>
        <dbReference type="EMBL" id="MDF9748501.1"/>
    </source>
</evidence>
<protein>
    <recommendedName>
        <fullName evidence="7">Probable branched-chain amino acid transport ATP-binding protein LivG</fullName>
    </recommendedName>
</protein>
<proteinExistence type="inferred from homology"/>
<evidence type="ECO:0000259" key="9">
    <source>
        <dbReference type="PROSITE" id="PS50893"/>
    </source>
</evidence>
<dbReference type="GO" id="GO:0005886">
    <property type="term" value="C:plasma membrane"/>
    <property type="evidence" value="ECO:0007669"/>
    <property type="project" value="TreeGrafter"/>
</dbReference>
<dbReference type="InterPro" id="IPR003593">
    <property type="entry name" value="AAA+_ATPase"/>
</dbReference>
<dbReference type="InterPro" id="IPR051120">
    <property type="entry name" value="ABC_AA/LPS_Transport"/>
</dbReference>
<keyword evidence="11" id="KW-1185">Reference proteome</keyword>
<comment type="caution">
    <text evidence="10">The sequence shown here is derived from an EMBL/GenBank/DDBJ whole genome shotgun (WGS) entry which is preliminary data.</text>
</comment>
<evidence type="ECO:0000256" key="2">
    <source>
        <dbReference type="ARBA" id="ARBA00022448"/>
    </source>
</evidence>